<name>A0AAW2K8Q0_SESRA</name>
<organism evidence="1">
    <name type="scientific">Sesamum radiatum</name>
    <name type="common">Black benniseed</name>
    <dbReference type="NCBI Taxonomy" id="300843"/>
    <lineage>
        <taxon>Eukaryota</taxon>
        <taxon>Viridiplantae</taxon>
        <taxon>Streptophyta</taxon>
        <taxon>Embryophyta</taxon>
        <taxon>Tracheophyta</taxon>
        <taxon>Spermatophyta</taxon>
        <taxon>Magnoliopsida</taxon>
        <taxon>eudicotyledons</taxon>
        <taxon>Gunneridae</taxon>
        <taxon>Pentapetalae</taxon>
        <taxon>asterids</taxon>
        <taxon>lamiids</taxon>
        <taxon>Lamiales</taxon>
        <taxon>Pedaliaceae</taxon>
        <taxon>Sesamum</taxon>
    </lineage>
</organism>
<evidence type="ECO:0008006" key="2">
    <source>
        <dbReference type="Google" id="ProtNLM"/>
    </source>
</evidence>
<protein>
    <recommendedName>
        <fullName evidence="2">Transposase</fullName>
    </recommendedName>
</protein>
<dbReference type="EMBL" id="JACGWJ010000029">
    <property type="protein sequence ID" value="KAL0303019.1"/>
    <property type="molecule type" value="Genomic_DNA"/>
</dbReference>
<dbReference type="PANTHER" id="PTHR10775">
    <property type="entry name" value="OS08G0208400 PROTEIN"/>
    <property type="match status" value="1"/>
</dbReference>
<dbReference type="AlphaFoldDB" id="A0AAW2K8Q0"/>
<reference evidence="1" key="2">
    <citation type="journal article" date="2024" name="Plant">
        <title>Genomic evolution and insights into agronomic trait innovations of Sesamum species.</title>
        <authorList>
            <person name="Miao H."/>
            <person name="Wang L."/>
            <person name="Qu L."/>
            <person name="Liu H."/>
            <person name="Sun Y."/>
            <person name="Le M."/>
            <person name="Wang Q."/>
            <person name="Wei S."/>
            <person name="Zheng Y."/>
            <person name="Lin W."/>
            <person name="Duan Y."/>
            <person name="Cao H."/>
            <person name="Xiong S."/>
            <person name="Wang X."/>
            <person name="Wei L."/>
            <person name="Li C."/>
            <person name="Ma Q."/>
            <person name="Ju M."/>
            <person name="Zhao R."/>
            <person name="Li G."/>
            <person name="Mu C."/>
            <person name="Tian Q."/>
            <person name="Mei H."/>
            <person name="Zhang T."/>
            <person name="Gao T."/>
            <person name="Zhang H."/>
        </authorList>
    </citation>
    <scope>NUCLEOTIDE SEQUENCE</scope>
    <source>
        <strain evidence="1">G02</strain>
    </source>
</reference>
<gene>
    <name evidence="1" type="ORF">Sradi_6170000</name>
</gene>
<comment type="caution">
    <text evidence="1">The sequence shown here is derived from an EMBL/GenBank/DDBJ whole genome shotgun (WGS) entry which is preliminary data.</text>
</comment>
<accession>A0AAW2K8Q0</accession>
<dbReference type="Pfam" id="PF02992">
    <property type="entry name" value="Transposase_21"/>
    <property type="match status" value="1"/>
</dbReference>
<sequence length="339" mass="39258">MKKLIKDLGLLVEKIGACKNGCILYWMDDIDLEYCKFCGDARYKPTRGQDPRQKSSPYAVLRYLLLTPCLQRLYSLRATAEHMTWHATHQTKEGSMCHPSDAEAWNLPPGMCMSSEYMFLTMVIPDPSNPKRLTDVYLESLIEELLQLWYVGVRMYNHAMNNEFIMRVALMWIMNGLPAYGMVSGWSNVGVMGCPVCMDDTRAFHLQYGRKACYFDCHKQFLPEHPSQRNKKAFTKNHVENKVARPRLSGDQLLDWVADFSPAIQMLFSLLEGYCSDHKWTKKNIFRDLPYWSWMNVDQTLCLKRSIPCRRSRRGGYANGLRAFSFLMATRLTLHAALT</sequence>
<dbReference type="PANTHER" id="PTHR10775:SF182">
    <property type="entry name" value="TRANSPOSON, EN_SPM-LIKE, TRANSPOSASE-ASSOCIATED DOMAIN PROTEIN-RELATED"/>
    <property type="match status" value="1"/>
</dbReference>
<reference evidence="1" key="1">
    <citation type="submission" date="2020-06" db="EMBL/GenBank/DDBJ databases">
        <authorList>
            <person name="Li T."/>
            <person name="Hu X."/>
            <person name="Zhang T."/>
            <person name="Song X."/>
            <person name="Zhang H."/>
            <person name="Dai N."/>
            <person name="Sheng W."/>
            <person name="Hou X."/>
            <person name="Wei L."/>
        </authorList>
    </citation>
    <scope>NUCLEOTIDE SEQUENCE</scope>
    <source>
        <strain evidence="1">G02</strain>
        <tissue evidence="1">Leaf</tissue>
    </source>
</reference>
<dbReference type="InterPro" id="IPR004242">
    <property type="entry name" value="Transposase_21"/>
</dbReference>
<proteinExistence type="predicted"/>
<evidence type="ECO:0000313" key="1">
    <source>
        <dbReference type="EMBL" id="KAL0303019.1"/>
    </source>
</evidence>